<dbReference type="GO" id="GO:0045893">
    <property type="term" value="P:positive regulation of DNA-templated transcription"/>
    <property type="evidence" value="ECO:0007669"/>
    <property type="project" value="TreeGrafter"/>
</dbReference>
<sequence length="194" mass="21796">MESLNGVVAVEGTTNQTIPLPPLMNGLNQIAIPNQQGIAAFMENRSNPASHHQPSQGTLPPTGNGANKKQVSGRAIANKEYLRNYRLKKITVTMQMEAELKALQDEIAAIAPRIKNIDHQNGQLKVENDSVKEKISSYMTELVTREAKYEELRQERDVLKQIYDEIHGPPEQQESSMKNLADPKMMFLLDQDIF</sequence>
<evidence type="ECO:0000256" key="1">
    <source>
        <dbReference type="ARBA" id="ARBA00023015"/>
    </source>
</evidence>
<evidence type="ECO:0000313" key="6">
    <source>
        <dbReference type="Proteomes" id="UP000515151"/>
    </source>
</evidence>
<keyword evidence="4" id="KW-0175">Coiled coil</keyword>
<keyword evidence="1" id="KW-0805">Transcription regulation</keyword>
<accession>A0A6P8D289</accession>
<keyword evidence="2" id="KW-0804">Transcription</keyword>
<dbReference type="GO" id="GO:0003677">
    <property type="term" value="F:DNA binding"/>
    <property type="evidence" value="ECO:0007669"/>
    <property type="project" value="TreeGrafter"/>
</dbReference>
<keyword evidence="6" id="KW-1185">Reference proteome</keyword>
<gene>
    <name evidence="7" type="primary">LOC116201437</name>
</gene>
<reference evidence="7" key="2">
    <citation type="submission" date="2025-08" db="UniProtKB">
        <authorList>
            <consortium name="RefSeq"/>
        </authorList>
    </citation>
    <scope>IDENTIFICATION</scope>
    <source>
        <tissue evidence="7">Leaf</tissue>
    </source>
</reference>
<feature type="coiled-coil region" evidence="4">
    <location>
        <begin position="135"/>
        <end position="162"/>
    </location>
</feature>
<evidence type="ECO:0000256" key="3">
    <source>
        <dbReference type="ARBA" id="ARBA00023242"/>
    </source>
</evidence>
<dbReference type="GO" id="GO:0005634">
    <property type="term" value="C:nucleus"/>
    <property type="evidence" value="ECO:0007669"/>
    <property type="project" value="TreeGrafter"/>
</dbReference>
<proteinExistence type="predicted"/>
<dbReference type="PANTHER" id="PTHR46391">
    <property type="entry name" value="BASIC LEUCINE ZIPPER 34"/>
    <property type="match status" value="1"/>
</dbReference>
<dbReference type="AlphaFoldDB" id="A0A6P8D289"/>
<feature type="region of interest" description="Disordered" evidence="5">
    <location>
        <begin position="46"/>
        <end position="70"/>
    </location>
</feature>
<dbReference type="PANTHER" id="PTHR46391:SF21">
    <property type="entry name" value="BZIP DOMAIN-CONTAINING PROTEIN"/>
    <property type="match status" value="1"/>
</dbReference>
<dbReference type="RefSeq" id="XP_031388539.1">
    <property type="nucleotide sequence ID" value="XM_031532679.1"/>
</dbReference>
<dbReference type="Proteomes" id="UP000515151">
    <property type="component" value="Chromosome 3"/>
</dbReference>
<reference evidence="6" key="1">
    <citation type="journal article" date="2020" name="Plant Biotechnol. J.">
        <title>The pomegranate (Punica granatum L.) draft genome dissects genetic divergence between soft- and hard-seeded cultivars.</title>
        <authorList>
            <person name="Luo X."/>
            <person name="Li H."/>
            <person name="Wu Z."/>
            <person name="Yao W."/>
            <person name="Zhao P."/>
            <person name="Cao D."/>
            <person name="Yu H."/>
            <person name="Li K."/>
            <person name="Poudel K."/>
            <person name="Zhao D."/>
            <person name="Zhang F."/>
            <person name="Xia X."/>
            <person name="Chen L."/>
            <person name="Wang Q."/>
            <person name="Jing D."/>
            <person name="Cao S."/>
        </authorList>
    </citation>
    <scope>NUCLEOTIDE SEQUENCE [LARGE SCALE GENOMIC DNA]</scope>
    <source>
        <strain evidence="6">cv. Tunisia</strain>
    </source>
</reference>
<evidence type="ECO:0000256" key="2">
    <source>
        <dbReference type="ARBA" id="ARBA00023163"/>
    </source>
</evidence>
<protein>
    <submittedName>
        <fullName evidence="7">Uncharacterized protein LOC116201437</fullName>
    </submittedName>
</protein>
<organism evidence="6 7">
    <name type="scientific">Punica granatum</name>
    <name type="common">Pomegranate</name>
    <dbReference type="NCBI Taxonomy" id="22663"/>
    <lineage>
        <taxon>Eukaryota</taxon>
        <taxon>Viridiplantae</taxon>
        <taxon>Streptophyta</taxon>
        <taxon>Embryophyta</taxon>
        <taxon>Tracheophyta</taxon>
        <taxon>Spermatophyta</taxon>
        <taxon>Magnoliopsida</taxon>
        <taxon>eudicotyledons</taxon>
        <taxon>Gunneridae</taxon>
        <taxon>Pentapetalae</taxon>
        <taxon>rosids</taxon>
        <taxon>malvids</taxon>
        <taxon>Myrtales</taxon>
        <taxon>Lythraceae</taxon>
        <taxon>Punica</taxon>
    </lineage>
</organism>
<evidence type="ECO:0000256" key="4">
    <source>
        <dbReference type="SAM" id="Coils"/>
    </source>
</evidence>
<evidence type="ECO:0000256" key="5">
    <source>
        <dbReference type="SAM" id="MobiDB-lite"/>
    </source>
</evidence>
<evidence type="ECO:0000313" key="7">
    <source>
        <dbReference type="RefSeq" id="XP_031388539.1"/>
    </source>
</evidence>
<dbReference type="GeneID" id="116201437"/>
<keyword evidence="3" id="KW-0539">Nucleus</keyword>
<dbReference type="OrthoDB" id="552661at2759"/>
<dbReference type="InterPro" id="IPR052483">
    <property type="entry name" value="bZIP_transcription_regulators"/>
</dbReference>
<name>A0A6P8D289_PUNGR</name>